<evidence type="ECO:0000313" key="2">
    <source>
        <dbReference type="Proteomes" id="UP000218811"/>
    </source>
</evidence>
<reference evidence="1 2" key="1">
    <citation type="journal article" date="2012" name="Science">
        <title>The Paleozoic origin of enzymatic lignin decomposition reconstructed from 31 fungal genomes.</title>
        <authorList>
            <person name="Floudas D."/>
            <person name="Binder M."/>
            <person name="Riley R."/>
            <person name="Barry K."/>
            <person name="Blanchette R.A."/>
            <person name="Henrissat B."/>
            <person name="Martinez A.T."/>
            <person name="Otillar R."/>
            <person name="Spatafora J.W."/>
            <person name="Yadav J.S."/>
            <person name="Aerts A."/>
            <person name="Benoit I."/>
            <person name="Boyd A."/>
            <person name="Carlson A."/>
            <person name="Copeland A."/>
            <person name="Coutinho P.M."/>
            <person name="de Vries R.P."/>
            <person name="Ferreira P."/>
            <person name="Findley K."/>
            <person name="Foster B."/>
            <person name="Gaskell J."/>
            <person name="Glotzer D."/>
            <person name="Gorecki P."/>
            <person name="Heitman J."/>
            <person name="Hesse C."/>
            <person name="Hori C."/>
            <person name="Igarashi K."/>
            <person name="Jurgens J.A."/>
            <person name="Kallen N."/>
            <person name="Kersten P."/>
            <person name="Kohler A."/>
            <person name="Kuees U."/>
            <person name="Kumar T.K.A."/>
            <person name="Kuo A."/>
            <person name="LaButti K."/>
            <person name="Larrondo L.F."/>
            <person name="Lindquist E."/>
            <person name="Ling A."/>
            <person name="Lombard V."/>
            <person name="Lucas S."/>
            <person name="Lundell T."/>
            <person name="Martin R."/>
            <person name="McLaughlin D.J."/>
            <person name="Morgenstern I."/>
            <person name="Morin E."/>
            <person name="Murat C."/>
            <person name="Nagy L.G."/>
            <person name="Nolan M."/>
            <person name="Ohm R.A."/>
            <person name="Patyshakuliyeva A."/>
            <person name="Rokas A."/>
            <person name="Ruiz-Duenas F.J."/>
            <person name="Sabat G."/>
            <person name="Salamov A."/>
            <person name="Samejima M."/>
            <person name="Schmutz J."/>
            <person name="Slot J.C."/>
            <person name="St John F."/>
            <person name="Stenlid J."/>
            <person name="Sun H."/>
            <person name="Sun S."/>
            <person name="Syed K."/>
            <person name="Tsang A."/>
            <person name="Wiebenga A."/>
            <person name="Young D."/>
            <person name="Pisabarro A."/>
            <person name="Eastwood D.C."/>
            <person name="Martin F."/>
            <person name="Cullen D."/>
            <person name="Grigoriev I.V."/>
            <person name="Hibbett D.S."/>
        </authorList>
    </citation>
    <scope>NUCLEOTIDE SEQUENCE [LARGE SCALE GENOMIC DNA]</scope>
    <source>
        <strain evidence="1 2">MD-104</strain>
    </source>
</reference>
<dbReference type="OrthoDB" id="6511194at2759"/>
<keyword evidence="2" id="KW-1185">Reference proteome</keyword>
<dbReference type="EMBL" id="KB467987">
    <property type="protein sequence ID" value="PCH39316.1"/>
    <property type="molecule type" value="Genomic_DNA"/>
</dbReference>
<proteinExistence type="predicted"/>
<evidence type="ECO:0000313" key="1">
    <source>
        <dbReference type="EMBL" id="PCH39316.1"/>
    </source>
</evidence>
<organism evidence="1 2">
    <name type="scientific">Wolfiporia cocos (strain MD-104)</name>
    <name type="common">Brown rot fungus</name>
    <dbReference type="NCBI Taxonomy" id="742152"/>
    <lineage>
        <taxon>Eukaryota</taxon>
        <taxon>Fungi</taxon>
        <taxon>Dikarya</taxon>
        <taxon>Basidiomycota</taxon>
        <taxon>Agaricomycotina</taxon>
        <taxon>Agaricomycetes</taxon>
        <taxon>Polyporales</taxon>
        <taxon>Phaeolaceae</taxon>
        <taxon>Wolfiporia</taxon>
    </lineage>
</organism>
<dbReference type="PANTHER" id="PTHR35871:SF1">
    <property type="entry name" value="CXC1-LIKE CYSTEINE CLUSTER ASSOCIATED WITH KDZ TRANSPOSASES DOMAIN-CONTAINING PROTEIN"/>
    <property type="match status" value="1"/>
</dbReference>
<gene>
    <name evidence="1" type="ORF">WOLCODRAFT_85577</name>
</gene>
<name>A0A2H3JAU0_WOLCO</name>
<dbReference type="Proteomes" id="UP000218811">
    <property type="component" value="Unassembled WGS sequence"/>
</dbReference>
<protein>
    <submittedName>
        <fullName evidence="1">Uncharacterized protein</fullName>
    </submittedName>
</protein>
<dbReference type="AlphaFoldDB" id="A0A2H3JAU0"/>
<sequence length="171" mass="19779">ELLMHLQSIGKYVCALDIIEYLAVPNIQSQFGLDSTIALLTAQLWMHNLDYRWTKSPCSQFIDGHECEDVVSYRQNHFLPTLAKLDTTTRTWKNGVEVQQSGISPHQCHTVYWWHDESTFYANDRRKVRWVHKSERVVPKPKGEGNSLVTRNCGVITPFLCLFIGILRPFS</sequence>
<accession>A0A2H3JAU0</accession>
<dbReference type="PANTHER" id="PTHR35871">
    <property type="entry name" value="EXPRESSED PROTEIN"/>
    <property type="match status" value="1"/>
</dbReference>
<dbReference type="OMA" id="HECADIT"/>
<feature type="non-terminal residue" evidence="1">
    <location>
        <position position="1"/>
    </location>
</feature>